<comment type="caution">
    <text evidence="2">The sequence shown here is derived from an EMBL/GenBank/DDBJ whole genome shotgun (WGS) entry which is preliminary data.</text>
</comment>
<organism evidence="2 3">
    <name type="scientific">Alkalibacterium kapii</name>
    <dbReference type="NCBI Taxonomy" id="426704"/>
    <lineage>
        <taxon>Bacteria</taxon>
        <taxon>Bacillati</taxon>
        <taxon>Bacillota</taxon>
        <taxon>Bacilli</taxon>
        <taxon>Lactobacillales</taxon>
        <taxon>Carnobacteriaceae</taxon>
        <taxon>Alkalibacterium</taxon>
    </lineage>
</organism>
<sequence>MIRIILSKCLYPEKIENNATKHPMRPTSETAVEKGIGSNARSGMLTTESPNPKVERISDPRNTATIISKRVE</sequence>
<dbReference type="AlphaFoldDB" id="A0A511ASH8"/>
<evidence type="ECO:0000313" key="2">
    <source>
        <dbReference type="EMBL" id="GEK91154.1"/>
    </source>
</evidence>
<protein>
    <submittedName>
        <fullName evidence="2">Uncharacterized protein</fullName>
    </submittedName>
</protein>
<dbReference type="Proteomes" id="UP000321662">
    <property type="component" value="Unassembled WGS sequence"/>
</dbReference>
<dbReference type="EMBL" id="BJUY01000006">
    <property type="protein sequence ID" value="GEK91154.1"/>
    <property type="molecule type" value="Genomic_DNA"/>
</dbReference>
<accession>A0A511ASH8</accession>
<feature type="region of interest" description="Disordered" evidence="1">
    <location>
        <begin position="37"/>
        <end position="72"/>
    </location>
</feature>
<reference evidence="2 3" key="1">
    <citation type="submission" date="2019-07" db="EMBL/GenBank/DDBJ databases">
        <title>Whole genome shotgun sequence of Alkalibacterium kapii NBRC 103247.</title>
        <authorList>
            <person name="Hosoyama A."/>
            <person name="Uohara A."/>
            <person name="Ohji S."/>
            <person name="Ichikawa N."/>
        </authorList>
    </citation>
    <scope>NUCLEOTIDE SEQUENCE [LARGE SCALE GENOMIC DNA]</scope>
    <source>
        <strain evidence="2 3">NBRC 103247</strain>
    </source>
</reference>
<keyword evidence="3" id="KW-1185">Reference proteome</keyword>
<evidence type="ECO:0000313" key="3">
    <source>
        <dbReference type="Proteomes" id="UP000321662"/>
    </source>
</evidence>
<feature type="compositionally biased region" description="Polar residues" evidence="1">
    <location>
        <begin position="39"/>
        <end position="50"/>
    </location>
</feature>
<gene>
    <name evidence="2" type="ORF">AKA01nite_07760</name>
</gene>
<name>A0A511ASH8_9LACT</name>
<evidence type="ECO:0000256" key="1">
    <source>
        <dbReference type="SAM" id="MobiDB-lite"/>
    </source>
</evidence>
<proteinExistence type="predicted"/>